<comment type="caution">
    <text evidence="3">The sequence shown here is derived from an EMBL/GenBank/DDBJ whole genome shotgun (WGS) entry which is preliminary data.</text>
</comment>
<keyword evidence="2" id="KW-0812">Transmembrane</keyword>
<sequence>MNVARLPRDRARQGKSLTKVLIGVQGRYIPIRTLHCLQWMATAKRASHFLVAPLHGLPLCCKVSATAGRMMTDGAAEEEQWQQQWRVGKGKKKREKKEREEEKKGKPLFTFVQLSARSLSWRGKILRSPRVQAFFLPFRLLRSTCPPSPRWSSAMMQNMRGILSTYLGMAWSIAPYIILGLRVRLDYAATAAAWRATTEAVRSDRSFPPGFIDQQEQQQLLVSHNGRERERVCVCVCVSE</sequence>
<feature type="region of interest" description="Disordered" evidence="1">
    <location>
        <begin position="81"/>
        <end position="102"/>
    </location>
</feature>
<keyword evidence="2" id="KW-1133">Transmembrane helix</keyword>
<name>A0AAD9HUN8_9PEZI</name>
<keyword evidence="2" id="KW-0472">Membrane</keyword>
<evidence type="ECO:0000256" key="1">
    <source>
        <dbReference type="SAM" id="MobiDB-lite"/>
    </source>
</evidence>
<protein>
    <submittedName>
        <fullName evidence="3">Uncharacterized protein</fullName>
    </submittedName>
</protein>
<organism evidence="3 4">
    <name type="scientific">Colletotrichum zoysiae</name>
    <dbReference type="NCBI Taxonomy" id="1216348"/>
    <lineage>
        <taxon>Eukaryota</taxon>
        <taxon>Fungi</taxon>
        <taxon>Dikarya</taxon>
        <taxon>Ascomycota</taxon>
        <taxon>Pezizomycotina</taxon>
        <taxon>Sordariomycetes</taxon>
        <taxon>Hypocreomycetidae</taxon>
        <taxon>Glomerellales</taxon>
        <taxon>Glomerellaceae</taxon>
        <taxon>Colletotrichum</taxon>
        <taxon>Colletotrichum graminicola species complex</taxon>
    </lineage>
</organism>
<reference evidence="3" key="1">
    <citation type="submission" date="2021-06" db="EMBL/GenBank/DDBJ databases">
        <title>Comparative genomics, transcriptomics and evolutionary studies reveal genomic signatures of adaptation to plant cell wall in hemibiotrophic fungi.</title>
        <authorList>
            <consortium name="DOE Joint Genome Institute"/>
            <person name="Baroncelli R."/>
            <person name="Diaz J.F."/>
            <person name="Benocci T."/>
            <person name="Peng M."/>
            <person name="Battaglia E."/>
            <person name="Haridas S."/>
            <person name="Andreopoulos W."/>
            <person name="Labutti K."/>
            <person name="Pangilinan J."/>
            <person name="Floch G.L."/>
            <person name="Makela M.R."/>
            <person name="Henrissat B."/>
            <person name="Grigoriev I.V."/>
            <person name="Crouch J.A."/>
            <person name="De Vries R.P."/>
            <person name="Sukno S.A."/>
            <person name="Thon M.R."/>
        </authorList>
    </citation>
    <scope>NUCLEOTIDE SEQUENCE</scope>
    <source>
        <strain evidence="3">MAFF235873</strain>
    </source>
</reference>
<proteinExistence type="predicted"/>
<feature type="transmembrane region" description="Helical" evidence="2">
    <location>
        <begin position="161"/>
        <end position="179"/>
    </location>
</feature>
<dbReference type="AlphaFoldDB" id="A0AAD9HUN8"/>
<evidence type="ECO:0000313" key="3">
    <source>
        <dbReference type="EMBL" id="KAK2035358.1"/>
    </source>
</evidence>
<keyword evidence="4" id="KW-1185">Reference proteome</keyword>
<evidence type="ECO:0000256" key="2">
    <source>
        <dbReference type="SAM" id="Phobius"/>
    </source>
</evidence>
<dbReference type="EMBL" id="MU842809">
    <property type="protein sequence ID" value="KAK2035358.1"/>
    <property type="molecule type" value="Genomic_DNA"/>
</dbReference>
<gene>
    <name evidence="3" type="ORF">LX32DRAFT_153512</name>
</gene>
<dbReference type="Proteomes" id="UP001232148">
    <property type="component" value="Unassembled WGS sequence"/>
</dbReference>
<accession>A0AAD9HUN8</accession>
<evidence type="ECO:0000313" key="4">
    <source>
        <dbReference type="Proteomes" id="UP001232148"/>
    </source>
</evidence>